<organism evidence="1 2">
    <name type="scientific">Mucuna pruriens</name>
    <name type="common">Velvet bean</name>
    <name type="synonym">Dolichos pruriens</name>
    <dbReference type="NCBI Taxonomy" id="157652"/>
    <lineage>
        <taxon>Eukaryota</taxon>
        <taxon>Viridiplantae</taxon>
        <taxon>Streptophyta</taxon>
        <taxon>Embryophyta</taxon>
        <taxon>Tracheophyta</taxon>
        <taxon>Spermatophyta</taxon>
        <taxon>Magnoliopsida</taxon>
        <taxon>eudicotyledons</taxon>
        <taxon>Gunneridae</taxon>
        <taxon>Pentapetalae</taxon>
        <taxon>rosids</taxon>
        <taxon>fabids</taxon>
        <taxon>Fabales</taxon>
        <taxon>Fabaceae</taxon>
        <taxon>Papilionoideae</taxon>
        <taxon>50 kb inversion clade</taxon>
        <taxon>NPAAA clade</taxon>
        <taxon>indigoferoid/millettioid clade</taxon>
        <taxon>Phaseoleae</taxon>
        <taxon>Mucuna</taxon>
    </lineage>
</organism>
<evidence type="ECO:0000313" key="1">
    <source>
        <dbReference type="EMBL" id="RDY08121.1"/>
    </source>
</evidence>
<reference evidence="1" key="1">
    <citation type="submission" date="2018-05" db="EMBL/GenBank/DDBJ databases">
        <title>Draft genome of Mucuna pruriens seed.</title>
        <authorList>
            <person name="Nnadi N.E."/>
            <person name="Vos R."/>
            <person name="Hasami M.H."/>
            <person name="Devisetty U.K."/>
            <person name="Aguiy J.C."/>
        </authorList>
    </citation>
    <scope>NUCLEOTIDE SEQUENCE [LARGE SCALE GENOMIC DNA]</scope>
    <source>
        <strain evidence="1">JCA_2017</strain>
    </source>
</reference>
<accession>A0A371HZE1</accession>
<dbReference type="Proteomes" id="UP000257109">
    <property type="component" value="Unassembled WGS sequence"/>
</dbReference>
<protein>
    <submittedName>
        <fullName evidence="1">Uncharacterized protein</fullName>
    </submittedName>
</protein>
<proteinExistence type="predicted"/>
<comment type="caution">
    <text evidence="1">The sequence shown here is derived from an EMBL/GenBank/DDBJ whole genome shotgun (WGS) entry which is preliminary data.</text>
</comment>
<evidence type="ECO:0000313" key="2">
    <source>
        <dbReference type="Proteomes" id="UP000257109"/>
    </source>
</evidence>
<keyword evidence="2" id="KW-1185">Reference proteome</keyword>
<dbReference type="AlphaFoldDB" id="A0A371HZE1"/>
<feature type="non-terminal residue" evidence="1">
    <location>
        <position position="1"/>
    </location>
</feature>
<gene>
    <name evidence="1" type="ORF">CR513_07683</name>
</gene>
<name>A0A371HZE1_MUCPR</name>
<dbReference type="EMBL" id="QJKJ01001337">
    <property type="protein sequence ID" value="RDY08121.1"/>
    <property type="molecule type" value="Genomic_DNA"/>
</dbReference>
<sequence>MTFMTKQTNYTIKKTLEVYFDVVIIKNNHEEYHIFYPIEQRNVGHASKERIKTNSNKCKAMLEMKSLQIVKIMK</sequence>